<name>A0A1Y6FPB6_9SPHN</name>
<reference evidence="5" key="1">
    <citation type="submission" date="2017-04" db="EMBL/GenBank/DDBJ databases">
        <authorList>
            <person name="Varghese N."/>
            <person name="Submissions S."/>
        </authorList>
    </citation>
    <scope>NUCLEOTIDE SEQUENCE [LARGE SCALE GENOMIC DNA]</scope>
    <source>
        <strain evidence="5">UI2</strain>
    </source>
</reference>
<feature type="chain" id="PRO_5013006496" evidence="2">
    <location>
        <begin position="24"/>
        <end position="300"/>
    </location>
</feature>
<dbReference type="Proteomes" id="UP000194469">
    <property type="component" value="Unassembled WGS sequence"/>
</dbReference>
<organism evidence="4 5">
    <name type="scientific">Sphingopyxis terrae subsp. ummariensis</name>
    <dbReference type="NCBI Taxonomy" id="429001"/>
    <lineage>
        <taxon>Bacteria</taxon>
        <taxon>Pseudomonadati</taxon>
        <taxon>Pseudomonadota</taxon>
        <taxon>Alphaproteobacteria</taxon>
        <taxon>Sphingomonadales</taxon>
        <taxon>Sphingomonadaceae</taxon>
        <taxon>Sphingopyxis</taxon>
    </lineage>
</organism>
<dbReference type="PANTHER" id="PTHR48081">
    <property type="entry name" value="AB HYDROLASE SUPERFAMILY PROTEIN C4A8.06C"/>
    <property type="match status" value="1"/>
</dbReference>
<evidence type="ECO:0000313" key="4">
    <source>
        <dbReference type="EMBL" id="SMQ76569.1"/>
    </source>
</evidence>
<dbReference type="GO" id="GO:0016787">
    <property type="term" value="F:hydrolase activity"/>
    <property type="evidence" value="ECO:0007669"/>
    <property type="project" value="UniProtKB-KW"/>
</dbReference>
<keyword evidence="1" id="KW-0378">Hydrolase</keyword>
<feature type="domain" description="BD-FAE-like" evidence="3">
    <location>
        <begin position="48"/>
        <end position="249"/>
    </location>
</feature>
<evidence type="ECO:0000313" key="5">
    <source>
        <dbReference type="Proteomes" id="UP000194469"/>
    </source>
</evidence>
<sequence length="300" mass="31462">MSRRLVLSGIAAMAALLAPGASAGGETAPGRIVKDAVYRAVGGRPLHLDLYIHPAARERSGPVLVYFHGGGWARGARPESWTGFRPYIAAGFSVVTVEYRLAGAARAPAAVEDARCALHWIHTNAERYGFDRTRIVVSGTSAGAHLALMAGLLPDENAIDPAECRGAGRAAAIVDLYGPTDLTATKDASGARHATVANWIGEGDGADAMAHRMSPVAWLRSDIPPIFIGHGDADPVVPVAQSIDLKRRLDALAVPADLFIVPGGGHGKFDAGSQRAMTARVLAFLCGRRIPDPRACAEKN</sequence>
<dbReference type="SUPFAM" id="SSF53474">
    <property type="entry name" value="alpha/beta-Hydrolases"/>
    <property type="match status" value="1"/>
</dbReference>
<dbReference type="RefSeq" id="WP_165760635.1">
    <property type="nucleotide sequence ID" value="NZ_FXWL01000002.1"/>
</dbReference>
<evidence type="ECO:0000256" key="1">
    <source>
        <dbReference type="ARBA" id="ARBA00022801"/>
    </source>
</evidence>
<gene>
    <name evidence="4" type="ORF">SAMN06295984_2009</name>
</gene>
<dbReference type="InterPro" id="IPR049492">
    <property type="entry name" value="BD-FAE-like_dom"/>
</dbReference>
<dbReference type="GeneID" id="303001659"/>
<dbReference type="Pfam" id="PF20434">
    <property type="entry name" value="BD-FAE"/>
    <property type="match status" value="1"/>
</dbReference>
<feature type="signal peptide" evidence="2">
    <location>
        <begin position="1"/>
        <end position="23"/>
    </location>
</feature>
<evidence type="ECO:0000259" key="3">
    <source>
        <dbReference type="Pfam" id="PF20434"/>
    </source>
</evidence>
<keyword evidence="5" id="KW-1185">Reference proteome</keyword>
<evidence type="ECO:0000256" key="2">
    <source>
        <dbReference type="SAM" id="SignalP"/>
    </source>
</evidence>
<protein>
    <submittedName>
        <fullName evidence="4">Acetyl esterase/lipase</fullName>
    </submittedName>
</protein>
<dbReference type="Gene3D" id="3.40.50.1820">
    <property type="entry name" value="alpha/beta hydrolase"/>
    <property type="match status" value="1"/>
</dbReference>
<dbReference type="InterPro" id="IPR029058">
    <property type="entry name" value="AB_hydrolase_fold"/>
</dbReference>
<dbReference type="EMBL" id="FXWL01000002">
    <property type="protein sequence ID" value="SMQ76569.1"/>
    <property type="molecule type" value="Genomic_DNA"/>
</dbReference>
<accession>A0A1Y6FPB6</accession>
<dbReference type="AlphaFoldDB" id="A0A1Y6FPB6"/>
<dbReference type="InterPro" id="IPR050300">
    <property type="entry name" value="GDXG_lipolytic_enzyme"/>
</dbReference>
<proteinExistence type="predicted"/>
<keyword evidence="2" id="KW-0732">Signal</keyword>